<dbReference type="Gene3D" id="1.20.1070.10">
    <property type="entry name" value="Rhodopsin 7-helix transmembrane proteins"/>
    <property type="match status" value="1"/>
</dbReference>
<dbReference type="Proteomes" id="UP000605970">
    <property type="component" value="Unassembled WGS sequence"/>
</dbReference>
<feature type="transmembrane region" description="Helical" evidence="5">
    <location>
        <begin position="286"/>
        <end position="304"/>
    </location>
</feature>
<keyword evidence="8" id="KW-1185">Reference proteome</keyword>
<dbReference type="PROSITE" id="PS50262">
    <property type="entry name" value="G_PROTEIN_RECEP_F1_2"/>
    <property type="match status" value="1"/>
</dbReference>
<evidence type="ECO:0000256" key="3">
    <source>
        <dbReference type="ARBA" id="ARBA00022989"/>
    </source>
</evidence>
<feature type="transmembrane region" description="Helical" evidence="5">
    <location>
        <begin position="139"/>
        <end position="168"/>
    </location>
</feature>
<dbReference type="EMBL" id="JABEBT010000002">
    <property type="protein sequence ID" value="KAF7640044.1"/>
    <property type="molecule type" value="Genomic_DNA"/>
</dbReference>
<comment type="caution">
    <text evidence="7">The sequence shown here is derived from an EMBL/GenBank/DDBJ whole genome shotgun (WGS) entry which is preliminary data.</text>
</comment>
<dbReference type="PROSITE" id="PS00237">
    <property type="entry name" value="G_PROTEIN_RECEP_F1_1"/>
    <property type="match status" value="1"/>
</dbReference>
<gene>
    <name evidence="7" type="ORF">Mgra_00000488</name>
</gene>
<feature type="transmembrane region" description="Helical" evidence="5">
    <location>
        <begin position="311"/>
        <end position="327"/>
    </location>
</feature>
<evidence type="ECO:0000256" key="5">
    <source>
        <dbReference type="SAM" id="Phobius"/>
    </source>
</evidence>
<evidence type="ECO:0000313" key="7">
    <source>
        <dbReference type="EMBL" id="KAF7640044.1"/>
    </source>
</evidence>
<dbReference type="SUPFAM" id="SSF81321">
    <property type="entry name" value="Family A G protein-coupled receptor-like"/>
    <property type="match status" value="1"/>
</dbReference>
<reference evidence="7" key="1">
    <citation type="journal article" date="2020" name="Ecol. Evol.">
        <title>Genome structure and content of the rice root-knot nematode (Meloidogyne graminicola).</title>
        <authorList>
            <person name="Phan N.T."/>
            <person name="Danchin E.G.J."/>
            <person name="Klopp C."/>
            <person name="Perfus-Barbeoch L."/>
            <person name="Kozlowski D.K."/>
            <person name="Koutsovoulos G.D."/>
            <person name="Lopez-Roques C."/>
            <person name="Bouchez O."/>
            <person name="Zahm M."/>
            <person name="Besnard G."/>
            <person name="Bellafiore S."/>
        </authorList>
    </citation>
    <scope>NUCLEOTIDE SEQUENCE</scope>
    <source>
        <strain evidence="7">VN-18</strain>
    </source>
</reference>
<evidence type="ECO:0000259" key="6">
    <source>
        <dbReference type="PROSITE" id="PS50262"/>
    </source>
</evidence>
<dbReference type="InterPro" id="IPR017452">
    <property type="entry name" value="GPCR_Rhodpsn_7TM"/>
</dbReference>
<dbReference type="OrthoDB" id="5896973at2759"/>
<dbReference type="CDD" id="cd00637">
    <property type="entry name" value="7tm_classA_rhodopsin-like"/>
    <property type="match status" value="1"/>
</dbReference>
<evidence type="ECO:0000256" key="4">
    <source>
        <dbReference type="ARBA" id="ARBA00023136"/>
    </source>
</evidence>
<feature type="domain" description="G-protein coupled receptors family 1 profile" evidence="6">
    <location>
        <begin position="118"/>
        <end position="239"/>
    </location>
</feature>
<name>A0A8T0A1S2_9BILA</name>
<evidence type="ECO:0000256" key="1">
    <source>
        <dbReference type="ARBA" id="ARBA00004370"/>
    </source>
</evidence>
<organism evidence="7 8">
    <name type="scientific">Meloidogyne graminicola</name>
    <dbReference type="NCBI Taxonomy" id="189291"/>
    <lineage>
        <taxon>Eukaryota</taxon>
        <taxon>Metazoa</taxon>
        <taxon>Ecdysozoa</taxon>
        <taxon>Nematoda</taxon>
        <taxon>Chromadorea</taxon>
        <taxon>Rhabditida</taxon>
        <taxon>Tylenchina</taxon>
        <taxon>Tylenchomorpha</taxon>
        <taxon>Tylenchoidea</taxon>
        <taxon>Meloidogynidae</taxon>
        <taxon>Meloidogyninae</taxon>
        <taxon>Meloidogyne</taxon>
    </lineage>
</organism>
<evidence type="ECO:0000256" key="2">
    <source>
        <dbReference type="ARBA" id="ARBA00022692"/>
    </source>
</evidence>
<dbReference type="SMART" id="SM01381">
    <property type="entry name" value="7TM_GPCR_Srsx"/>
    <property type="match status" value="1"/>
</dbReference>
<protein>
    <submittedName>
        <fullName evidence="7">G_PROTEIN_RECEP_F1_2 domain-containing protein</fullName>
    </submittedName>
</protein>
<keyword evidence="2 5" id="KW-0812">Transmembrane</keyword>
<dbReference type="AlphaFoldDB" id="A0A8T0A1S2"/>
<accession>A0A8T0A1S2</accession>
<sequence length="397" mass="45585">MSKGNYSIALENYRQNGDICAYLNITTTTKSDIDNLEDKLNVLDIYQNSNKSFLQIYFPTIAHQLIVGECSFNFTVKRFFSQWYYDNVLIWYDERGTIKPIIPYIIIPSIFAFLSIFLNLSLIFVSIQKISMERMCNILILFDAFCQLFTILPLTTNMIALLFNIVLIDYRICFFIHLISTIAAYSSFLSIYFISFERFLIIIYPTKVHKICTSNVHRISFVVCIICILFGIIMTLIKFNVWTILNLPYYRFISKKLKEKKVVNDQTIWNKKNNINKSIPDPALRILRSVFFITSIIVLGWIIGSVGRNSVSGFCGIIANFIGGFFTETKTSQSVTNNVFTILVSIITCINPISVGINAVILFISNSEYRNAYKTAFGIKQQIQTNSIGPYFTNNNS</sequence>
<proteinExistence type="predicted"/>
<comment type="subcellular location">
    <subcellularLocation>
        <location evidence="1">Membrane</location>
    </subcellularLocation>
</comment>
<feature type="transmembrane region" description="Helical" evidence="5">
    <location>
        <begin position="216"/>
        <end position="237"/>
    </location>
</feature>
<dbReference type="GO" id="GO:0016020">
    <property type="term" value="C:membrane"/>
    <property type="evidence" value="ECO:0007669"/>
    <property type="project" value="UniProtKB-SubCell"/>
</dbReference>
<feature type="transmembrane region" description="Helical" evidence="5">
    <location>
        <begin position="101"/>
        <end position="127"/>
    </location>
</feature>
<keyword evidence="3 5" id="KW-1133">Transmembrane helix</keyword>
<dbReference type="GO" id="GO:0004930">
    <property type="term" value="F:G protein-coupled receptor activity"/>
    <property type="evidence" value="ECO:0007669"/>
    <property type="project" value="InterPro"/>
</dbReference>
<evidence type="ECO:0000313" key="8">
    <source>
        <dbReference type="Proteomes" id="UP000605970"/>
    </source>
</evidence>
<feature type="transmembrane region" description="Helical" evidence="5">
    <location>
        <begin position="174"/>
        <end position="195"/>
    </location>
</feature>
<keyword evidence="4 5" id="KW-0472">Membrane</keyword>
<dbReference type="InterPro" id="IPR000276">
    <property type="entry name" value="GPCR_Rhodpsn"/>
</dbReference>
<feature type="transmembrane region" description="Helical" evidence="5">
    <location>
        <begin position="339"/>
        <end position="364"/>
    </location>
</feature>